<dbReference type="Pfam" id="PF13193">
    <property type="entry name" value="AMP-binding_C"/>
    <property type="match status" value="1"/>
</dbReference>
<evidence type="ECO:0000313" key="3">
    <source>
        <dbReference type="EMBL" id="MDP0397406.1"/>
    </source>
</evidence>
<keyword evidence="4" id="KW-1185">Reference proteome</keyword>
<gene>
    <name evidence="3" type="ORF">Q7X28_05655</name>
</gene>
<dbReference type="Proteomes" id="UP001178281">
    <property type="component" value="Unassembled WGS sequence"/>
</dbReference>
<comment type="caution">
    <text evidence="3">The sequence shown here is derived from an EMBL/GenBank/DDBJ whole genome shotgun (WGS) entry which is preliminary data.</text>
</comment>
<evidence type="ECO:0000259" key="1">
    <source>
        <dbReference type="Pfam" id="PF00501"/>
    </source>
</evidence>
<reference evidence="3" key="1">
    <citation type="submission" date="2023-08" db="EMBL/GenBank/DDBJ databases">
        <title>The draft genome of Tsukamurella strandjordii strain 050030.</title>
        <authorList>
            <person name="Zhao F."/>
            <person name="Feng Y."/>
            <person name="Zong Z."/>
        </authorList>
    </citation>
    <scope>NUCLEOTIDE SEQUENCE</scope>
    <source>
        <strain evidence="3">050030</strain>
    </source>
</reference>
<dbReference type="Gene3D" id="3.30.300.30">
    <property type="match status" value="1"/>
</dbReference>
<dbReference type="Pfam" id="PF00501">
    <property type="entry name" value="AMP-binding"/>
    <property type="match status" value="1"/>
</dbReference>
<dbReference type="PANTHER" id="PTHR43767">
    <property type="entry name" value="LONG-CHAIN-FATTY-ACID--COA LIGASE"/>
    <property type="match status" value="1"/>
</dbReference>
<proteinExistence type="predicted"/>
<dbReference type="InterPro" id="IPR050237">
    <property type="entry name" value="ATP-dep_AMP-bd_enzyme"/>
</dbReference>
<name>A0AA90NFF9_9ACTN</name>
<feature type="domain" description="AMP-dependent synthetase/ligase" evidence="1">
    <location>
        <begin position="9"/>
        <end position="384"/>
    </location>
</feature>
<evidence type="ECO:0000259" key="2">
    <source>
        <dbReference type="Pfam" id="PF13193"/>
    </source>
</evidence>
<evidence type="ECO:0000313" key="4">
    <source>
        <dbReference type="Proteomes" id="UP001178281"/>
    </source>
</evidence>
<dbReference type="InterPro" id="IPR045851">
    <property type="entry name" value="AMP-bd_C_sf"/>
</dbReference>
<dbReference type="RefSeq" id="WP_305110623.1">
    <property type="nucleotide sequence ID" value="NZ_JAUTIX010000002.1"/>
</dbReference>
<dbReference type="PANTHER" id="PTHR43767:SF10">
    <property type="entry name" value="SURFACTIN SYNTHASE SUBUNIT 1"/>
    <property type="match status" value="1"/>
</dbReference>
<dbReference type="InterPro" id="IPR000873">
    <property type="entry name" value="AMP-dep_synth/lig_dom"/>
</dbReference>
<dbReference type="SUPFAM" id="SSF56801">
    <property type="entry name" value="Acetyl-CoA synthetase-like"/>
    <property type="match status" value="1"/>
</dbReference>
<organism evidence="3 4">
    <name type="scientific">Tsukamurella strandjordii</name>
    <dbReference type="NCBI Taxonomy" id="147577"/>
    <lineage>
        <taxon>Bacteria</taxon>
        <taxon>Bacillati</taxon>
        <taxon>Actinomycetota</taxon>
        <taxon>Actinomycetes</taxon>
        <taxon>Mycobacteriales</taxon>
        <taxon>Tsukamurellaceae</taxon>
        <taxon>Tsukamurella</taxon>
    </lineage>
</organism>
<dbReference type="NCBIfam" id="NF005863">
    <property type="entry name" value="PRK07798.1"/>
    <property type="match status" value="1"/>
</dbReference>
<accession>A0AA90NFF9</accession>
<dbReference type="AlphaFoldDB" id="A0AA90NFF9"/>
<dbReference type="PROSITE" id="PS00455">
    <property type="entry name" value="AMP_BINDING"/>
    <property type="match status" value="1"/>
</dbReference>
<dbReference type="InterPro" id="IPR025110">
    <property type="entry name" value="AMP-bd_C"/>
</dbReference>
<protein>
    <submittedName>
        <fullName evidence="3">AMP-binding protein</fullName>
    </submittedName>
</protein>
<dbReference type="InterPro" id="IPR020845">
    <property type="entry name" value="AMP-binding_CS"/>
</dbReference>
<feature type="domain" description="AMP-binding enzyme C-terminal" evidence="2">
    <location>
        <begin position="449"/>
        <end position="525"/>
    </location>
</feature>
<sequence length="548" mass="59675">MKFNLADIFEAVVDAVPERIVLSYNGEQTSYADMDAQTNRVAHLFAAHGVGAFDHVALFLKNSVEHVQSLLGLIKIRAVPVNVNYRYTAPELEYIFTNSDAVAIIVELPEHQRTLASLLPALPDLRTVFVVGETTPELASAAAALGDRTVEVVPFSESENLSEERNFEPRTGEEHYIIYTGGTTGYPKGVVWQHDDFFRKPLSAGVPYGGEPRTSLDEVGEGAKSFPPLAFLIAAPLMHGAGAYSLFTFFVLGSRIILERDFNAEQIVRNIARDQTQTILIVGDAMGIPLVEEMEKQKDTADFSSLFSITSGGAIWSKHVRDRMAAIKPELILRDNFGASETGNDGVMQLDDEGNLHAPPTDKMMVVDEQFEEITTPGEVGYIARVGNVPLGYYNDPEKSARTFPTLKDGRRISVLGDMGYPAEDGGIVFLGRGSQCINTGGEKVYAEEVEATLHGHPAIADALVVPVPDARYGQRVAAVVAVAEGQERPSIEDIQTFARGELAGYKVPRTVVFVDQVKRTPAGKADYRWAKSTAEDAAEQAEEGQPA</sequence>
<dbReference type="GO" id="GO:0016877">
    <property type="term" value="F:ligase activity, forming carbon-sulfur bonds"/>
    <property type="evidence" value="ECO:0007669"/>
    <property type="project" value="UniProtKB-ARBA"/>
</dbReference>
<dbReference type="InterPro" id="IPR042099">
    <property type="entry name" value="ANL_N_sf"/>
</dbReference>
<dbReference type="Gene3D" id="3.40.50.12780">
    <property type="entry name" value="N-terminal domain of ligase-like"/>
    <property type="match status" value="1"/>
</dbReference>
<dbReference type="EMBL" id="JAUTIX010000002">
    <property type="protein sequence ID" value="MDP0397406.1"/>
    <property type="molecule type" value="Genomic_DNA"/>
</dbReference>